<dbReference type="EMBL" id="JACYWE010000008">
    <property type="protein sequence ID" value="MBD8507504.1"/>
    <property type="molecule type" value="Genomic_DNA"/>
</dbReference>
<evidence type="ECO:0000313" key="2">
    <source>
        <dbReference type="Proteomes" id="UP000642993"/>
    </source>
</evidence>
<dbReference type="Proteomes" id="UP000642993">
    <property type="component" value="Unassembled WGS sequence"/>
</dbReference>
<gene>
    <name evidence="1" type="ORF">HT102_13530</name>
</gene>
<evidence type="ECO:0000313" key="1">
    <source>
        <dbReference type="EMBL" id="MBD8507504.1"/>
    </source>
</evidence>
<comment type="caution">
    <text evidence="1">The sequence shown here is derived from an EMBL/GenBank/DDBJ whole genome shotgun (WGS) entry which is preliminary data.</text>
</comment>
<proteinExistence type="predicted"/>
<protein>
    <submittedName>
        <fullName evidence="1">Uncharacterized protein</fullName>
    </submittedName>
</protein>
<reference evidence="1" key="1">
    <citation type="submission" date="2020-09" db="EMBL/GenBank/DDBJ databases">
        <title>Hoyosella lacisalsi sp. nov., a halotolerant actinobacterium isolated from soil of Lake Gudzhirganskoe.</title>
        <authorList>
            <person name="Yang Q."/>
            <person name="Guo P.Y."/>
            <person name="Liu S.W."/>
            <person name="Li F.N."/>
            <person name="Sun C.H."/>
        </authorList>
    </citation>
    <scope>NUCLEOTIDE SEQUENCE</scope>
    <source>
        <strain evidence="1">G463</strain>
    </source>
</reference>
<organism evidence="1 2">
    <name type="scientific">Lolliginicoccus lacisalsi</name>
    <dbReference type="NCBI Taxonomy" id="2742202"/>
    <lineage>
        <taxon>Bacteria</taxon>
        <taxon>Bacillati</taxon>
        <taxon>Actinomycetota</taxon>
        <taxon>Actinomycetes</taxon>
        <taxon>Mycobacteriales</taxon>
        <taxon>Hoyosellaceae</taxon>
        <taxon>Lolliginicoccus</taxon>
    </lineage>
</organism>
<accession>A0A927JDT8</accession>
<dbReference type="Pfam" id="PF20347">
    <property type="entry name" value="DUF6642"/>
    <property type="match status" value="1"/>
</dbReference>
<keyword evidence="2" id="KW-1185">Reference proteome</keyword>
<sequence>MANPPGVVCFEGEWEGFESPVTIRPSLELLENLNAIRFVHRNATTKDELRHNLDRWLSSRKQGYDFCYLAYHGSPGELDLVNSERADEDMEGLALEDLADMLGTRAEGKILHFGSCAVLSVPDDRLVDFCRRTKVRAISGYTRQIDWVDSAAFEIIAIETLCTAKKLRPAYNRLYGDHPVLAKRLGFKMATAKWVDDH</sequence>
<dbReference type="InterPro" id="IPR046584">
    <property type="entry name" value="DUF6642"/>
</dbReference>
<dbReference type="AlphaFoldDB" id="A0A927JDT8"/>
<dbReference type="RefSeq" id="WP_192039957.1">
    <property type="nucleotide sequence ID" value="NZ_JACYWE010000008.1"/>
</dbReference>
<name>A0A927JDT8_9ACTN</name>